<keyword evidence="4" id="KW-1185">Reference proteome</keyword>
<dbReference type="InterPro" id="IPR006569">
    <property type="entry name" value="CID_dom"/>
</dbReference>
<name>A0A8H6WK11_9AGAR</name>
<dbReference type="SMART" id="SM00582">
    <property type="entry name" value="RPR"/>
    <property type="match status" value="1"/>
</dbReference>
<proteinExistence type="predicted"/>
<feature type="compositionally biased region" description="Basic and acidic residues" evidence="1">
    <location>
        <begin position="602"/>
        <end position="612"/>
    </location>
</feature>
<feature type="region of interest" description="Disordered" evidence="1">
    <location>
        <begin position="520"/>
        <end position="612"/>
    </location>
</feature>
<feature type="compositionally biased region" description="Gly residues" evidence="1">
    <location>
        <begin position="317"/>
        <end position="327"/>
    </location>
</feature>
<evidence type="ECO:0000259" key="2">
    <source>
        <dbReference type="PROSITE" id="PS51391"/>
    </source>
</evidence>
<evidence type="ECO:0000313" key="4">
    <source>
        <dbReference type="Proteomes" id="UP000636479"/>
    </source>
</evidence>
<dbReference type="RefSeq" id="XP_037225227.1">
    <property type="nucleotide sequence ID" value="XM_037357317.1"/>
</dbReference>
<gene>
    <name evidence="3" type="ORF">MIND_00034800</name>
</gene>
<organism evidence="3 4">
    <name type="scientific">Mycena indigotica</name>
    <dbReference type="NCBI Taxonomy" id="2126181"/>
    <lineage>
        <taxon>Eukaryota</taxon>
        <taxon>Fungi</taxon>
        <taxon>Dikarya</taxon>
        <taxon>Basidiomycota</taxon>
        <taxon>Agaricomycotina</taxon>
        <taxon>Agaricomycetes</taxon>
        <taxon>Agaricomycetidae</taxon>
        <taxon>Agaricales</taxon>
        <taxon>Marasmiineae</taxon>
        <taxon>Mycenaceae</taxon>
        <taxon>Mycena</taxon>
    </lineage>
</organism>
<comment type="caution">
    <text evidence="3">The sequence shown here is derived from an EMBL/GenBank/DDBJ whole genome shotgun (WGS) entry which is preliminary data.</text>
</comment>
<accession>A0A8H6WK11</accession>
<dbReference type="Proteomes" id="UP000636479">
    <property type="component" value="Unassembled WGS sequence"/>
</dbReference>
<dbReference type="InterPro" id="IPR008942">
    <property type="entry name" value="ENTH_VHS"/>
</dbReference>
<dbReference type="GeneID" id="59339833"/>
<feature type="compositionally biased region" description="Low complexity" evidence="1">
    <location>
        <begin position="520"/>
        <end position="553"/>
    </location>
</feature>
<reference evidence="3" key="1">
    <citation type="submission" date="2020-05" db="EMBL/GenBank/DDBJ databases">
        <title>Mycena genomes resolve the evolution of fungal bioluminescence.</title>
        <authorList>
            <person name="Tsai I.J."/>
        </authorList>
    </citation>
    <scope>NUCLEOTIDE SEQUENCE</scope>
    <source>
        <strain evidence="3">171206Taipei</strain>
    </source>
</reference>
<feature type="domain" description="CID" evidence="2">
    <location>
        <begin position="1"/>
        <end position="151"/>
    </location>
</feature>
<dbReference type="SUPFAM" id="SSF48464">
    <property type="entry name" value="ENTH/VHS domain"/>
    <property type="match status" value="1"/>
</dbReference>
<sequence length="612" mass="66307">MSHLAEFETSLKEVVNAKRLSASKMNNLTDLAMKSMADDTQLVSIMYRTHKTLTPSAKISSLYVFDALARAARSQVVKQGLTGDINSQPGNSATFLLKLEGILEGLFQDMISTGTSEGKEKTKKVLDIWVKGSTFPLLILARLKDVAAEKGAYLLRAVHDDEYPNNPLCFLRPVFLSLVTESTSGFVLVNNQVKVTLDPRAAAVAVAAPPPQTPAQTVPPPPPATDAQATLLALLTQAAANNAVQTNLGQTTPNTTGSVPQLSLLQQLTANLTHPPHQVQQQQPHPPPHPPAQDNFHGRRHDPRSEHQQQRNHNGYEGRGNFRGGSRGRGRGEGRNSDNRDRFHKEEGRRQGRSRSESPPPRGGDRPSARPYSPPRRPSERVAQPPQAGLDEFGREIRPASPSPEPPDDIVDEQAAAANQNQPPQLVTSSVRAANNHESQMSFVDVNTSSRLPVNAAQPATLENPADLSNFDASTFDFTSPASWEAMGRMWQASFGTAPTMEQLMQYVMTGGVMPGTTTMTGQQQVQPQPQPIQTYQQQQPDKWGGHQQQGFRGSRGRGGFSRGRGGGGHNGGAWHDSDAIVLGDTNVSSEAGSTAGGKMQRVGEKWVFGRD</sequence>
<dbReference type="OrthoDB" id="79367at2759"/>
<feature type="compositionally biased region" description="Gly residues" evidence="1">
    <location>
        <begin position="557"/>
        <end position="572"/>
    </location>
</feature>
<feature type="region of interest" description="Disordered" evidence="1">
    <location>
        <begin position="275"/>
        <end position="386"/>
    </location>
</feature>
<evidence type="ECO:0000256" key="1">
    <source>
        <dbReference type="SAM" id="MobiDB-lite"/>
    </source>
</evidence>
<dbReference type="AlphaFoldDB" id="A0A8H6WK11"/>
<dbReference type="Pfam" id="PF04818">
    <property type="entry name" value="CID"/>
    <property type="match status" value="1"/>
</dbReference>
<dbReference type="Gene3D" id="1.25.40.90">
    <property type="match status" value="1"/>
</dbReference>
<dbReference type="EMBL" id="JACAZF010000001">
    <property type="protein sequence ID" value="KAF7315204.1"/>
    <property type="molecule type" value="Genomic_DNA"/>
</dbReference>
<feature type="compositionally biased region" description="Basic and acidic residues" evidence="1">
    <location>
        <begin position="330"/>
        <end position="356"/>
    </location>
</feature>
<evidence type="ECO:0000313" key="3">
    <source>
        <dbReference type="EMBL" id="KAF7315204.1"/>
    </source>
</evidence>
<dbReference type="PROSITE" id="PS51391">
    <property type="entry name" value="CID"/>
    <property type="match status" value="1"/>
</dbReference>
<protein>
    <submittedName>
        <fullName evidence="3">CID domain-containing protein</fullName>
    </submittedName>
</protein>